<evidence type="ECO:0000313" key="6">
    <source>
        <dbReference type="EMBL" id="CAB4726657.1"/>
    </source>
</evidence>
<dbReference type="PANTHER" id="PTHR30483">
    <property type="entry name" value="LEUCINE-SPECIFIC-BINDING PROTEIN"/>
    <property type="match status" value="1"/>
</dbReference>
<evidence type="ECO:0000313" key="7">
    <source>
        <dbReference type="EMBL" id="CAB4898760.1"/>
    </source>
</evidence>
<dbReference type="PANTHER" id="PTHR30483:SF6">
    <property type="entry name" value="PERIPLASMIC BINDING PROTEIN OF ABC TRANSPORTER FOR NATURAL AMINO ACIDS"/>
    <property type="match status" value="1"/>
</dbReference>
<dbReference type="AlphaFoldDB" id="A0A6J7QTA2"/>
<dbReference type="EMBL" id="CAFBPI010000073">
    <property type="protein sequence ID" value="CAB5020897.1"/>
    <property type="molecule type" value="Genomic_DNA"/>
</dbReference>
<keyword evidence="1" id="KW-0732">Signal</keyword>
<evidence type="ECO:0000259" key="2">
    <source>
        <dbReference type="Pfam" id="PF13458"/>
    </source>
</evidence>
<evidence type="ECO:0000256" key="1">
    <source>
        <dbReference type="ARBA" id="ARBA00022729"/>
    </source>
</evidence>
<dbReference type="InterPro" id="IPR028081">
    <property type="entry name" value="Leu-bd"/>
</dbReference>
<proteinExistence type="predicted"/>
<sequence length="420" mass="42404">MNKKRGLIIASSSMLVVGALVGSSVGANAAGGVDMKVGIVLPLTGQLATYGPPMAKAAALGVTSVNDAMQAAGVAGSCTVAGTEDDQATPATSVEAAKKLVDSNGANALVGPMTSGTTLAAAAAIGIPNSILIMSPAASSPALSTLGDGDTLFRNYPSDALQAKAVVLAMGKAFGKNALVNVAARNDAFGSALSAVFQTAWKKAGGKIGTSVLYNPNAATFDSDATKIVSGKPAAWFIVDFEETFAKVAPALVRTKKWDQKRTFMTESFNNAGSIKIVGAKYMNGVRGTAAAASGTATAAWKTAFEATVPSASQTFVDPAAYDAAVLECLASIYAKSTKAADLAKGLRAVGGPSGAKISWQNLDKAVKAAAAGTKFSYQGAWSETDFDENGDVGAGTFDVYTVVGGKPVTDPKAQVKYKG</sequence>
<organism evidence="8">
    <name type="scientific">freshwater metagenome</name>
    <dbReference type="NCBI Taxonomy" id="449393"/>
    <lineage>
        <taxon>unclassified sequences</taxon>
        <taxon>metagenomes</taxon>
        <taxon>ecological metagenomes</taxon>
    </lineage>
</organism>
<dbReference type="EMBL" id="CAFBME010000080">
    <property type="protein sequence ID" value="CAB4898760.1"/>
    <property type="molecule type" value="Genomic_DNA"/>
</dbReference>
<reference evidence="8" key="1">
    <citation type="submission" date="2020-05" db="EMBL/GenBank/DDBJ databases">
        <authorList>
            <person name="Chiriac C."/>
            <person name="Salcher M."/>
            <person name="Ghai R."/>
            <person name="Kavagutti S V."/>
        </authorList>
    </citation>
    <scope>NUCLEOTIDE SEQUENCE</scope>
</reference>
<evidence type="ECO:0000313" key="5">
    <source>
        <dbReference type="EMBL" id="CAB4619975.1"/>
    </source>
</evidence>
<dbReference type="EMBL" id="CAEZUD010000050">
    <property type="protein sequence ID" value="CAB4594959.1"/>
    <property type="molecule type" value="Genomic_DNA"/>
</dbReference>
<dbReference type="Pfam" id="PF13458">
    <property type="entry name" value="Peripla_BP_6"/>
    <property type="match status" value="1"/>
</dbReference>
<accession>A0A6J7QTA2</accession>
<dbReference type="InterPro" id="IPR028082">
    <property type="entry name" value="Peripla_BP_I"/>
</dbReference>
<evidence type="ECO:0000313" key="3">
    <source>
        <dbReference type="EMBL" id="CAB4530739.1"/>
    </source>
</evidence>
<evidence type="ECO:0000313" key="8">
    <source>
        <dbReference type="EMBL" id="CAB5020897.1"/>
    </source>
</evidence>
<protein>
    <submittedName>
        <fullName evidence="8">Unannotated protein</fullName>
    </submittedName>
</protein>
<dbReference type="Gene3D" id="3.40.50.2300">
    <property type="match status" value="2"/>
</dbReference>
<gene>
    <name evidence="3" type="ORF">UFOPK1380_00255</name>
    <name evidence="4" type="ORF">UFOPK1778_00908</name>
    <name evidence="5" type="ORF">UFOPK1863_00979</name>
    <name evidence="6" type="ORF">UFOPK2689_00941</name>
    <name evidence="7" type="ORF">UFOPK3555_00792</name>
    <name evidence="8" type="ORF">UFOPK4095_01003</name>
</gene>
<name>A0A6J7QTA2_9ZZZZ</name>
<dbReference type="EMBL" id="CAEZSC010000008">
    <property type="protein sequence ID" value="CAB4530739.1"/>
    <property type="molecule type" value="Genomic_DNA"/>
</dbReference>
<dbReference type="EMBL" id="CAEZYL010000063">
    <property type="protein sequence ID" value="CAB4726657.1"/>
    <property type="molecule type" value="Genomic_DNA"/>
</dbReference>
<dbReference type="InterPro" id="IPR051010">
    <property type="entry name" value="BCAA_transport"/>
</dbReference>
<evidence type="ECO:0000313" key="4">
    <source>
        <dbReference type="EMBL" id="CAB4594959.1"/>
    </source>
</evidence>
<feature type="domain" description="Leucine-binding protein" evidence="2">
    <location>
        <begin position="36"/>
        <end position="351"/>
    </location>
</feature>
<dbReference type="SUPFAM" id="SSF53822">
    <property type="entry name" value="Periplasmic binding protein-like I"/>
    <property type="match status" value="1"/>
</dbReference>
<dbReference type="EMBL" id="CAEZUY010000120">
    <property type="protein sequence ID" value="CAB4619975.1"/>
    <property type="molecule type" value="Genomic_DNA"/>
</dbReference>